<name>U2PW90_LEPWF</name>
<protein>
    <submittedName>
        <fullName evidence="1">Uncharacterized protein</fullName>
    </submittedName>
</protein>
<organism evidence="1 2">
    <name type="scientific">Leptotrichia wadei (strain F0279)</name>
    <dbReference type="NCBI Taxonomy" id="888055"/>
    <lineage>
        <taxon>Bacteria</taxon>
        <taxon>Fusobacteriati</taxon>
        <taxon>Fusobacteriota</taxon>
        <taxon>Fusobacteriia</taxon>
        <taxon>Fusobacteriales</taxon>
        <taxon>Leptotrichiaceae</taxon>
        <taxon>Leptotrichia</taxon>
    </lineage>
</organism>
<dbReference type="EMBL" id="AWVM01000100">
    <property type="protein sequence ID" value="ERK48371.1"/>
    <property type="molecule type" value="Genomic_DNA"/>
</dbReference>
<dbReference type="HOGENOM" id="CLU_917648_0_0_0"/>
<dbReference type="Proteomes" id="UP000016626">
    <property type="component" value="Unassembled WGS sequence"/>
</dbReference>
<dbReference type="AlphaFoldDB" id="U2PW90"/>
<dbReference type="PATRIC" id="fig|888055.3.peg.1863"/>
<comment type="caution">
    <text evidence="1">The sequence shown here is derived from an EMBL/GenBank/DDBJ whole genome shotgun (WGS) entry which is preliminary data.</text>
</comment>
<proteinExistence type="predicted"/>
<reference evidence="1 2" key="1">
    <citation type="submission" date="2013-06" db="EMBL/GenBank/DDBJ databases">
        <authorList>
            <person name="Weinstock G."/>
            <person name="Sodergren E."/>
            <person name="Lobos E.A."/>
            <person name="Fulton L."/>
            <person name="Fulton R."/>
            <person name="Courtney L."/>
            <person name="Fronick C."/>
            <person name="O'Laughlin M."/>
            <person name="Godfrey J."/>
            <person name="Wilson R.M."/>
            <person name="Miner T."/>
            <person name="Farmer C."/>
            <person name="Delehaunty K."/>
            <person name="Cordes M."/>
            <person name="Minx P."/>
            <person name="Tomlinson C."/>
            <person name="Chen J."/>
            <person name="Wollam A."/>
            <person name="Pepin K.H."/>
            <person name="Bhonagiri V."/>
            <person name="Zhang X."/>
            <person name="Warren W."/>
            <person name="Mitreva M."/>
            <person name="Mardis E.R."/>
            <person name="Wilson R.K."/>
        </authorList>
    </citation>
    <scope>NUCLEOTIDE SEQUENCE [LARGE SCALE GENOMIC DNA]</scope>
    <source>
        <strain evidence="1 2">F0279</strain>
    </source>
</reference>
<accession>U2PW90</accession>
<dbReference type="RefSeq" id="WP_021746853.1">
    <property type="nucleotide sequence ID" value="NZ_KI271422.1"/>
</dbReference>
<gene>
    <name evidence="1" type="ORF">HMPREF9015_01940</name>
</gene>
<sequence length="303" mass="34364">MPAQKKTTLGLNQWIGSEYPKRIDFVEDNKIINDELLKRVEYTDAATEEKKGIAQIHSLDTVENQSNELQNIIANNLQSQVSDFIKKLNHDEILTVKSLVKYLSKLLKPATENKFGLIDFQTIKQVSPKPDLSPYMRWDKGYRNGNNSDYIIRANASDLWTPNFLNMYDMNGTYTGSFHTNGIRAYFKVPNRAGGGWCEIVDNHDMAARDTRMNNMDADRNNVRNLAQDAWNKANDAQLNRVANMRLAGYINAVIRGADQGNERVGYVVTGVNNFNADSVPDTIHMRCLQFQLGHGGWVTVWG</sequence>
<evidence type="ECO:0000313" key="2">
    <source>
        <dbReference type="Proteomes" id="UP000016626"/>
    </source>
</evidence>
<evidence type="ECO:0000313" key="1">
    <source>
        <dbReference type="EMBL" id="ERK48371.1"/>
    </source>
</evidence>